<gene>
    <name evidence="8" type="ordered locus">TASI_0466</name>
</gene>
<comment type="similarity">
    <text evidence="1">Belongs to the HicA mRNA interferase family.</text>
</comment>
<accession>G4QCW1</accession>
<evidence type="ECO:0000256" key="7">
    <source>
        <dbReference type="ARBA" id="ARBA00023016"/>
    </source>
</evidence>
<reference key="1">
    <citation type="submission" date="2011-09" db="EMBL/GenBank/DDBJ databases">
        <title>Genomic characterization of the Taylorella genus.</title>
        <authorList>
            <person name="Hebert L."/>
            <person name="Moumen B."/>
            <person name="Pons N."/>
            <person name="Duquesne F."/>
            <person name="Breuil M.-F."/>
            <person name="Goux D."/>
            <person name="Batto J.-M."/>
            <person name="Renault P."/>
            <person name="Laugier C."/>
            <person name="Petry S."/>
        </authorList>
    </citation>
    <scope>NUCLEOTIDE SEQUENCE</scope>
    <source>
        <strain>MCE3</strain>
    </source>
</reference>
<dbReference type="RefSeq" id="WP_014111139.1">
    <property type="nucleotide sequence ID" value="NC_016043.1"/>
</dbReference>
<proteinExistence type="inferred from homology"/>
<keyword evidence="9" id="KW-1185">Reference proteome</keyword>
<keyword evidence="2" id="KW-1277">Toxin-antitoxin system</keyword>
<dbReference type="EMBL" id="CP003059">
    <property type="protein sequence ID" value="AEP36241.1"/>
    <property type="molecule type" value="Genomic_DNA"/>
</dbReference>
<evidence type="ECO:0000256" key="6">
    <source>
        <dbReference type="ARBA" id="ARBA00022884"/>
    </source>
</evidence>
<dbReference type="GO" id="GO:0004519">
    <property type="term" value="F:endonuclease activity"/>
    <property type="evidence" value="ECO:0007669"/>
    <property type="project" value="UniProtKB-KW"/>
</dbReference>
<dbReference type="GO" id="GO:0016787">
    <property type="term" value="F:hydrolase activity"/>
    <property type="evidence" value="ECO:0007669"/>
    <property type="project" value="UniProtKB-KW"/>
</dbReference>
<evidence type="ECO:0000256" key="1">
    <source>
        <dbReference type="ARBA" id="ARBA00006620"/>
    </source>
</evidence>
<dbReference type="InterPro" id="IPR012933">
    <property type="entry name" value="HicA_mRNA_interferase"/>
</dbReference>
<evidence type="ECO:0000313" key="8">
    <source>
        <dbReference type="EMBL" id="AEP36241.1"/>
    </source>
</evidence>
<dbReference type="OrthoDB" id="9811409at2"/>
<keyword evidence="5" id="KW-0378">Hydrolase</keyword>
<dbReference type="HOGENOM" id="CLU_164851_7_1_4"/>
<organism evidence="8 9">
    <name type="scientific">Taylorella asinigenitalis (strain MCE3)</name>
    <dbReference type="NCBI Taxonomy" id="1008459"/>
    <lineage>
        <taxon>Bacteria</taxon>
        <taxon>Pseudomonadati</taxon>
        <taxon>Pseudomonadota</taxon>
        <taxon>Betaproteobacteria</taxon>
        <taxon>Burkholderiales</taxon>
        <taxon>Alcaligenaceae</taxon>
        <taxon>Taylorella</taxon>
    </lineage>
</organism>
<name>G4QCW1_TAYAM</name>
<dbReference type="AlphaFoldDB" id="G4QCW1"/>
<dbReference type="GO" id="GO:0003729">
    <property type="term" value="F:mRNA binding"/>
    <property type="evidence" value="ECO:0007669"/>
    <property type="project" value="InterPro"/>
</dbReference>
<keyword evidence="6" id="KW-0694">RNA-binding</keyword>
<protein>
    <submittedName>
        <fullName evidence="8">YcfA family protein</fullName>
    </submittedName>
</protein>
<evidence type="ECO:0000256" key="4">
    <source>
        <dbReference type="ARBA" id="ARBA00022759"/>
    </source>
</evidence>
<evidence type="ECO:0000313" key="9">
    <source>
        <dbReference type="Proteomes" id="UP000009284"/>
    </source>
</evidence>
<evidence type="ECO:0000256" key="5">
    <source>
        <dbReference type="ARBA" id="ARBA00022801"/>
    </source>
</evidence>
<evidence type="ECO:0000256" key="3">
    <source>
        <dbReference type="ARBA" id="ARBA00022722"/>
    </source>
</evidence>
<dbReference type="Gene3D" id="3.30.920.30">
    <property type="entry name" value="Hypothetical protein"/>
    <property type="match status" value="1"/>
</dbReference>
<keyword evidence="4" id="KW-0255">Endonuclease</keyword>
<keyword evidence="3" id="KW-0540">Nuclease</keyword>
<reference evidence="8 9" key="2">
    <citation type="journal article" date="2012" name="PLoS ONE">
        <title>Genomic characterization of the taylorella genus.</title>
        <authorList>
            <person name="Hebert L."/>
            <person name="Moumen B."/>
            <person name="Pons N."/>
            <person name="Duquesne F."/>
            <person name="Breuil M.F."/>
            <person name="Goux D."/>
            <person name="Batto J.M."/>
            <person name="Laugier C."/>
            <person name="Renault P."/>
            <person name="Petry S."/>
        </authorList>
    </citation>
    <scope>NUCLEOTIDE SEQUENCE [LARGE SCALE GENOMIC DNA]</scope>
    <source>
        <strain evidence="8 9">MCE3</strain>
    </source>
</reference>
<dbReference type="InterPro" id="IPR038570">
    <property type="entry name" value="HicA_sf"/>
</dbReference>
<dbReference type="KEGG" id="tas:TASI_0466"/>
<dbReference type="Proteomes" id="UP000009284">
    <property type="component" value="Chromosome"/>
</dbReference>
<sequence length="57" mass="6550">MSPLSVFLNYGFYKLREGKGSHQIWTNDNKTVTVPYNLKSRHTANAILKQANINKKI</sequence>
<dbReference type="Pfam" id="PF07927">
    <property type="entry name" value="HicA_toxin"/>
    <property type="match status" value="1"/>
</dbReference>
<keyword evidence="7" id="KW-0346">Stress response</keyword>
<dbReference type="SUPFAM" id="SSF54786">
    <property type="entry name" value="YcfA/nrd intein domain"/>
    <property type="match status" value="1"/>
</dbReference>
<evidence type="ECO:0000256" key="2">
    <source>
        <dbReference type="ARBA" id="ARBA00022649"/>
    </source>
</evidence>